<feature type="transmembrane region" description="Helical" evidence="15">
    <location>
        <begin position="358"/>
        <end position="378"/>
    </location>
</feature>
<evidence type="ECO:0000259" key="18">
    <source>
        <dbReference type="Pfam" id="PF20684"/>
    </source>
</evidence>
<dbReference type="PANTHER" id="PTHR33048">
    <property type="entry name" value="PTH11-LIKE INTEGRAL MEMBRANE PROTEIN (AFU_ORTHOLOGUE AFUA_5G11245)"/>
    <property type="match status" value="1"/>
</dbReference>
<organism evidence="19 20">
    <name type="scientific">Hapsidospora chrysogenum (strain ATCC 11550 / CBS 779.69 / DSM 880 / IAM 14645 / JCM 23072 / IMI 49137)</name>
    <name type="common">Acremonium chrysogenum</name>
    <dbReference type="NCBI Taxonomy" id="857340"/>
    <lineage>
        <taxon>Eukaryota</taxon>
        <taxon>Fungi</taxon>
        <taxon>Dikarya</taxon>
        <taxon>Ascomycota</taxon>
        <taxon>Pezizomycotina</taxon>
        <taxon>Sordariomycetes</taxon>
        <taxon>Hypocreomycetidae</taxon>
        <taxon>Hypocreales</taxon>
        <taxon>Bionectriaceae</taxon>
        <taxon>Hapsidospora</taxon>
    </lineage>
</organism>
<keyword evidence="12" id="KW-0449">Lipoprotein</keyword>
<comment type="subcellular location">
    <subcellularLocation>
        <location evidence="2">Membrane</location>
        <topology evidence="2">Lipid-anchor</topology>
        <topology evidence="2">GPI-anchor</topology>
    </subcellularLocation>
    <subcellularLocation>
        <location evidence="1">Membrane</location>
        <topology evidence="1">Multi-pass membrane protein</topology>
    </subcellularLocation>
    <subcellularLocation>
        <location evidence="3">Secreted</location>
    </subcellularLocation>
</comment>
<dbReference type="PANTHER" id="PTHR33048:SF143">
    <property type="entry name" value="EXTRACELLULAR MEMBRANE PROTEIN CFEM DOMAIN-CONTAINING PROTEIN-RELATED"/>
    <property type="match status" value="1"/>
</dbReference>
<feature type="transmembrane region" description="Helical" evidence="15">
    <location>
        <begin position="123"/>
        <end position="140"/>
    </location>
</feature>
<keyword evidence="6" id="KW-0325">Glycoprotein</keyword>
<dbReference type="GO" id="GO:0098552">
    <property type="term" value="C:side of membrane"/>
    <property type="evidence" value="ECO:0007669"/>
    <property type="project" value="UniProtKB-KW"/>
</dbReference>
<evidence type="ECO:0000256" key="6">
    <source>
        <dbReference type="ARBA" id="ARBA00022622"/>
    </source>
</evidence>
<evidence type="ECO:0000256" key="14">
    <source>
        <dbReference type="SAM" id="MobiDB-lite"/>
    </source>
</evidence>
<feature type="transmembrane region" description="Helical" evidence="15">
    <location>
        <begin position="201"/>
        <end position="225"/>
    </location>
</feature>
<dbReference type="HOGENOM" id="CLU_028200_6_3_1"/>
<evidence type="ECO:0000256" key="5">
    <source>
        <dbReference type="ARBA" id="ARBA00022525"/>
    </source>
</evidence>
<evidence type="ECO:0000256" key="7">
    <source>
        <dbReference type="ARBA" id="ARBA00022692"/>
    </source>
</evidence>
<dbReference type="InterPro" id="IPR049326">
    <property type="entry name" value="Rhodopsin_dom_fungi"/>
</dbReference>
<evidence type="ECO:0000256" key="1">
    <source>
        <dbReference type="ARBA" id="ARBA00004141"/>
    </source>
</evidence>
<comment type="similarity">
    <text evidence="13">Belongs to the SAT4 family.</text>
</comment>
<dbReference type="InterPro" id="IPR008427">
    <property type="entry name" value="Extracellular_membr_CFEM_dom"/>
</dbReference>
<keyword evidence="9 15" id="KW-1133">Transmembrane helix</keyword>
<feature type="region of interest" description="Disordered" evidence="14">
    <location>
        <begin position="475"/>
        <end position="499"/>
    </location>
</feature>
<evidence type="ECO:0000256" key="9">
    <source>
        <dbReference type="ARBA" id="ARBA00022989"/>
    </source>
</evidence>
<evidence type="ECO:0000313" key="19">
    <source>
        <dbReference type="EMBL" id="KFH42240.1"/>
    </source>
</evidence>
<dbReference type="Proteomes" id="UP000029964">
    <property type="component" value="Unassembled WGS sequence"/>
</dbReference>
<evidence type="ECO:0000256" key="16">
    <source>
        <dbReference type="SAM" id="SignalP"/>
    </source>
</evidence>
<keyword evidence="11" id="KW-1015">Disulfide bond</keyword>
<feature type="transmembrane region" description="Helical" evidence="15">
    <location>
        <begin position="320"/>
        <end position="338"/>
    </location>
</feature>
<evidence type="ECO:0000313" key="20">
    <source>
        <dbReference type="Proteomes" id="UP000029964"/>
    </source>
</evidence>
<feature type="compositionally biased region" description="Basic and acidic residues" evidence="14">
    <location>
        <begin position="481"/>
        <end position="499"/>
    </location>
</feature>
<feature type="domain" description="Rhodopsin" evidence="18">
    <location>
        <begin position="142"/>
        <end position="382"/>
    </location>
</feature>
<keyword evidence="5" id="KW-0964">Secreted</keyword>
<feature type="transmembrane region" description="Helical" evidence="15">
    <location>
        <begin position="237"/>
        <end position="259"/>
    </location>
</feature>
<dbReference type="EMBL" id="JPKY01000100">
    <property type="protein sequence ID" value="KFH42240.1"/>
    <property type="molecule type" value="Genomic_DNA"/>
</dbReference>
<evidence type="ECO:0000259" key="17">
    <source>
        <dbReference type="Pfam" id="PF05730"/>
    </source>
</evidence>
<feature type="chain" id="PRO_5001815337" evidence="16">
    <location>
        <begin position="26"/>
        <end position="499"/>
    </location>
</feature>
<evidence type="ECO:0000256" key="10">
    <source>
        <dbReference type="ARBA" id="ARBA00023136"/>
    </source>
</evidence>
<feature type="domain" description="CFEM" evidence="17">
    <location>
        <begin position="56"/>
        <end position="103"/>
    </location>
</feature>
<keyword evidence="6" id="KW-0336">GPI-anchor</keyword>
<evidence type="ECO:0000256" key="4">
    <source>
        <dbReference type="ARBA" id="ARBA00010031"/>
    </source>
</evidence>
<keyword evidence="8 16" id="KW-0732">Signal</keyword>
<sequence length="499" mass="53886">MQTITSRGVASTLMATLTLAPTVVAAQGSTSGSQETISSRSTGTGAGSSADMSLLTELPTCAVTCLLDLTQKDTLSTCQGLDLECLCATPAFVDAATECVINSSARNLTSTACHEPIRDDSQAYTTVAIVFSVVSCLAVAQRFVAKLLAENLTLGYDDYTVLLAALVQAPMAAVGVEGGVACGLGRDIWTLTFDQITGFGYWLYIFSVLYFLNIAIVKLAFLLFYLRVFPKPKVRRYLLATIAFTCVFGLTFVMAGIFQCRPVSHYWERWTGEKDGKCINVSALAWANGSISIALDLWMIAIPLSQVRNLSLDWKKKAEVAFMFCVGLFVTVMSSLRLEELVTHDVHSPNATWVKRQVAIWSTVEINVGIICACLPSIRTLLVLAFGRVPLIGSTPNPGAVAQSADFWDYRNTKVFGTVSRSMAEPADRGGMPARPPNAGIRMERTCAVEFETVSDTGSDETKLVPLGSLNFLRSSSSQSLDRERGRQSGEDGNDGSRV</sequence>
<dbReference type="GO" id="GO:0005576">
    <property type="term" value="C:extracellular region"/>
    <property type="evidence" value="ECO:0007669"/>
    <property type="project" value="UniProtKB-SubCell"/>
</dbReference>
<evidence type="ECO:0000256" key="8">
    <source>
        <dbReference type="ARBA" id="ARBA00022729"/>
    </source>
</evidence>
<reference evidence="20" key="1">
    <citation type="journal article" date="2014" name="Genome Announc.">
        <title>Genome sequence and annotation of Acremonium chrysogenum, producer of the beta-lactam antibiotic cephalosporin C.</title>
        <authorList>
            <person name="Terfehr D."/>
            <person name="Dahlmann T.A."/>
            <person name="Specht T."/>
            <person name="Zadra I."/>
            <person name="Kuernsteiner H."/>
            <person name="Kueck U."/>
        </authorList>
    </citation>
    <scope>NUCLEOTIDE SEQUENCE [LARGE SCALE GENOMIC DNA]</scope>
    <source>
        <strain evidence="20">ATCC 11550 / CBS 779.69 / DSM 880 / IAM 14645 / JCM 23072 / IMI 49137</strain>
    </source>
</reference>
<dbReference type="AlphaFoldDB" id="A0A086SYQ8"/>
<evidence type="ECO:0000256" key="13">
    <source>
        <dbReference type="ARBA" id="ARBA00038359"/>
    </source>
</evidence>
<feature type="transmembrane region" description="Helical" evidence="15">
    <location>
        <begin position="161"/>
        <end position="181"/>
    </location>
</feature>
<dbReference type="Pfam" id="PF20684">
    <property type="entry name" value="Fung_rhodopsin"/>
    <property type="match status" value="1"/>
</dbReference>
<evidence type="ECO:0000256" key="15">
    <source>
        <dbReference type="SAM" id="Phobius"/>
    </source>
</evidence>
<evidence type="ECO:0000256" key="2">
    <source>
        <dbReference type="ARBA" id="ARBA00004589"/>
    </source>
</evidence>
<evidence type="ECO:0000256" key="3">
    <source>
        <dbReference type="ARBA" id="ARBA00004613"/>
    </source>
</evidence>
<dbReference type="Pfam" id="PF05730">
    <property type="entry name" value="CFEM"/>
    <property type="match status" value="1"/>
</dbReference>
<accession>A0A086SYQ8</accession>
<name>A0A086SYQ8_HAPC1</name>
<keyword evidence="10 15" id="KW-0472">Membrane</keyword>
<keyword evidence="20" id="KW-1185">Reference proteome</keyword>
<feature type="transmembrane region" description="Helical" evidence="15">
    <location>
        <begin position="279"/>
        <end position="299"/>
    </location>
</feature>
<protein>
    <submittedName>
        <fullName evidence="19">Uncharacterized protein</fullName>
    </submittedName>
</protein>
<feature type="signal peptide" evidence="16">
    <location>
        <begin position="1"/>
        <end position="25"/>
    </location>
</feature>
<proteinExistence type="inferred from homology"/>
<keyword evidence="7 15" id="KW-0812">Transmembrane</keyword>
<comment type="similarity">
    <text evidence="4">Belongs to the RBT5 family.</text>
</comment>
<dbReference type="InterPro" id="IPR052337">
    <property type="entry name" value="SAT4-like"/>
</dbReference>
<evidence type="ECO:0000256" key="11">
    <source>
        <dbReference type="ARBA" id="ARBA00023157"/>
    </source>
</evidence>
<evidence type="ECO:0000256" key="12">
    <source>
        <dbReference type="ARBA" id="ARBA00023288"/>
    </source>
</evidence>
<gene>
    <name evidence="19" type="ORF">ACRE_070270</name>
</gene>
<dbReference type="OrthoDB" id="2496787at2759"/>
<dbReference type="STRING" id="857340.A0A086SYQ8"/>
<comment type="caution">
    <text evidence="19">The sequence shown here is derived from an EMBL/GenBank/DDBJ whole genome shotgun (WGS) entry which is preliminary data.</text>
</comment>